<evidence type="ECO:0000313" key="2">
    <source>
        <dbReference type="EMBL" id="KAF4635879.1"/>
    </source>
</evidence>
<accession>A0A8H4W9J6</accession>
<dbReference type="AlphaFoldDB" id="A0A8H4W9J6"/>
<protein>
    <submittedName>
        <fullName evidence="2">Uncharacterized protein</fullName>
    </submittedName>
</protein>
<organism evidence="2 3">
    <name type="scientific">Cudoniella acicularis</name>
    <dbReference type="NCBI Taxonomy" id="354080"/>
    <lineage>
        <taxon>Eukaryota</taxon>
        <taxon>Fungi</taxon>
        <taxon>Dikarya</taxon>
        <taxon>Ascomycota</taxon>
        <taxon>Pezizomycotina</taxon>
        <taxon>Leotiomycetes</taxon>
        <taxon>Helotiales</taxon>
        <taxon>Tricladiaceae</taxon>
        <taxon>Cudoniella</taxon>
    </lineage>
</organism>
<gene>
    <name evidence="2" type="ORF">G7Y89_g2202</name>
</gene>
<feature type="region of interest" description="Disordered" evidence="1">
    <location>
        <begin position="1"/>
        <end position="31"/>
    </location>
</feature>
<feature type="compositionally biased region" description="Polar residues" evidence="1">
    <location>
        <begin position="76"/>
        <end position="86"/>
    </location>
</feature>
<name>A0A8H4W9J6_9HELO</name>
<reference evidence="2 3" key="1">
    <citation type="submission" date="2020-03" db="EMBL/GenBank/DDBJ databases">
        <title>Draft Genome Sequence of Cudoniella acicularis.</title>
        <authorList>
            <person name="Buettner E."/>
            <person name="Kellner H."/>
        </authorList>
    </citation>
    <scope>NUCLEOTIDE SEQUENCE [LARGE SCALE GENOMIC DNA]</scope>
    <source>
        <strain evidence="2 3">DSM 108380</strain>
    </source>
</reference>
<feature type="region of interest" description="Disordered" evidence="1">
    <location>
        <begin position="165"/>
        <end position="192"/>
    </location>
</feature>
<sequence length="192" mass="21084">MMGTRGIAGRIDNGEGLSRGPARRISSPPNGLLSDSVISDITLRIRERNTLESITGTLYAPIRISPESRRPRTSRNLPAQNTSPPELQSFEELGNTVFQHLVLQRAGGTDSNTQDQNAWRSPLDSFLQEGVWTDNEVGIDEVERVVLVWSLVPSVAIMEVTKVREQEAEGDDAASEESSSTDPEIVATRRNS</sequence>
<dbReference type="Proteomes" id="UP000566819">
    <property type="component" value="Unassembled WGS sequence"/>
</dbReference>
<keyword evidence="3" id="KW-1185">Reference proteome</keyword>
<evidence type="ECO:0000313" key="3">
    <source>
        <dbReference type="Proteomes" id="UP000566819"/>
    </source>
</evidence>
<comment type="caution">
    <text evidence="2">The sequence shown here is derived from an EMBL/GenBank/DDBJ whole genome shotgun (WGS) entry which is preliminary data.</text>
</comment>
<feature type="region of interest" description="Disordered" evidence="1">
    <location>
        <begin position="65"/>
        <end position="87"/>
    </location>
</feature>
<proteinExistence type="predicted"/>
<evidence type="ECO:0000256" key="1">
    <source>
        <dbReference type="SAM" id="MobiDB-lite"/>
    </source>
</evidence>
<dbReference type="EMBL" id="JAAMPI010000094">
    <property type="protein sequence ID" value="KAF4635879.1"/>
    <property type="molecule type" value="Genomic_DNA"/>
</dbReference>